<dbReference type="SUPFAM" id="SSF53474">
    <property type="entry name" value="alpha/beta-Hydrolases"/>
    <property type="match status" value="1"/>
</dbReference>
<dbReference type="Gene3D" id="3.40.50.1820">
    <property type="entry name" value="alpha/beta hydrolase"/>
    <property type="match status" value="1"/>
</dbReference>
<evidence type="ECO:0000259" key="1">
    <source>
        <dbReference type="Pfam" id="PF20434"/>
    </source>
</evidence>
<evidence type="ECO:0000313" key="2">
    <source>
        <dbReference type="EMBL" id="CAE0599031.1"/>
    </source>
</evidence>
<accession>A0A6T0C5Q1</accession>
<dbReference type="EMBL" id="HBIR01060476">
    <property type="protein sequence ID" value="CAE0599031.1"/>
    <property type="molecule type" value="Transcribed_RNA"/>
</dbReference>
<name>A0A6T0C5Q1_EMIHU</name>
<dbReference type="AlphaFoldDB" id="A0A6T0C5Q1"/>
<organism evidence="2">
    <name type="scientific">Emiliania huxleyi</name>
    <name type="common">Coccolithophore</name>
    <name type="synonym">Pontosphaera huxleyi</name>
    <dbReference type="NCBI Taxonomy" id="2903"/>
    <lineage>
        <taxon>Eukaryota</taxon>
        <taxon>Haptista</taxon>
        <taxon>Haptophyta</taxon>
        <taxon>Prymnesiophyceae</taxon>
        <taxon>Isochrysidales</taxon>
        <taxon>Noelaerhabdaceae</taxon>
        <taxon>Emiliania</taxon>
    </lineage>
</organism>
<dbReference type="InterPro" id="IPR029058">
    <property type="entry name" value="AB_hydrolase_fold"/>
</dbReference>
<dbReference type="Pfam" id="PF20434">
    <property type="entry name" value="BD-FAE"/>
    <property type="match status" value="1"/>
</dbReference>
<proteinExistence type="predicted"/>
<reference evidence="2" key="1">
    <citation type="submission" date="2021-01" db="EMBL/GenBank/DDBJ databases">
        <authorList>
            <person name="Corre E."/>
            <person name="Pelletier E."/>
            <person name="Niang G."/>
            <person name="Scheremetjew M."/>
            <person name="Finn R."/>
            <person name="Kale V."/>
            <person name="Holt S."/>
            <person name="Cochrane G."/>
            <person name="Meng A."/>
            <person name="Brown T."/>
            <person name="Cohen L."/>
        </authorList>
    </citation>
    <scope>NUCLEOTIDE SEQUENCE</scope>
    <source>
        <strain evidence="2">379</strain>
    </source>
</reference>
<dbReference type="InterPro" id="IPR049492">
    <property type="entry name" value="BD-FAE-like_dom"/>
</dbReference>
<gene>
    <name evidence="2" type="ORF">EHUX00137_LOCUS47018</name>
</gene>
<protein>
    <recommendedName>
        <fullName evidence="1">BD-FAE-like domain-containing protein</fullName>
    </recommendedName>
</protein>
<sequence length="307" mass="32824">MRGDPAFWDAWSEGPYVRRASDGSCDLRVSVRKAGIPHAACVIWVDSGMFSISSHRSGIAQRLLPYLGEDVALVVAEVRKGMPVTSALPLVGPALALCDGGATFGHKHPAQAADAAAAVRWVKRNAASLGVDPACLLTVGYSAGGHGVLYHAVRPNGYGPHTIHVDGAWVEDEGDASVRGVGSLAAVVNPLVRCQRMRATCNYLLHKKAEVTEAYFEDKTQMKEAGVAWLLRNGATHFPLVYIAQAENDTSVPAETTEEVVAVYKDLAPGCSEHKLFSGTTHETLSASVELRDDLCAWVKRTIALQP</sequence>
<feature type="domain" description="BD-FAE-like" evidence="1">
    <location>
        <begin position="106"/>
        <end position="259"/>
    </location>
</feature>